<organism evidence="2 3">
    <name type="scientific">Brucella pseudogrignonensis</name>
    <dbReference type="NCBI Taxonomy" id="419475"/>
    <lineage>
        <taxon>Bacteria</taxon>
        <taxon>Pseudomonadati</taxon>
        <taxon>Pseudomonadota</taxon>
        <taxon>Alphaproteobacteria</taxon>
        <taxon>Hyphomicrobiales</taxon>
        <taxon>Brucellaceae</taxon>
        <taxon>Brucella/Ochrobactrum group</taxon>
        <taxon>Brucella</taxon>
    </lineage>
</organism>
<reference evidence="2 3" key="1">
    <citation type="submission" date="2017-07" db="EMBL/GenBank/DDBJ databases">
        <title>Phylogenetic study on the rhizospheric bacterium Ochrobactrum sp. A44.</title>
        <authorList>
            <person name="Krzyzanowska D.M."/>
            <person name="Ossowicki A."/>
            <person name="Rajewska M."/>
            <person name="Maciag T."/>
            <person name="Kaczynski Z."/>
            <person name="Czerwicka M."/>
            <person name="Jafra S."/>
        </authorList>
    </citation>
    <scope>NUCLEOTIDE SEQUENCE [LARGE SCALE GENOMIC DNA]</scope>
    <source>
        <strain evidence="2 3">CCUG 30717</strain>
    </source>
</reference>
<keyword evidence="3" id="KW-1185">Reference proteome</keyword>
<evidence type="ECO:0000256" key="1">
    <source>
        <dbReference type="SAM" id="MobiDB-lite"/>
    </source>
</evidence>
<evidence type="ECO:0000313" key="2">
    <source>
        <dbReference type="EMBL" id="OYR25715.1"/>
    </source>
</evidence>
<dbReference type="AlphaFoldDB" id="A0A256GF00"/>
<comment type="caution">
    <text evidence="2">The sequence shown here is derived from an EMBL/GenBank/DDBJ whole genome shotgun (WGS) entry which is preliminary data.</text>
</comment>
<accession>A0A256GF00</accession>
<sequence length="208" mass="23257">MAAYSKAEKRRLKKGRPVLPAAEREPNGRKSRRKSSIVRRTHESEAETKLVVISARMKMGMSASIAERPEAGSVLGRLHILFPDRVTYAHYQAGLRYGADYCRYYALSGIPYPSARAHDMTRVHGSGIDKPEAAEQARERILDLGEAIRRVDQSGRPIATTVRNVCILDEDTGMHLPHMARFLAIGLDALVDFYGIDRKAIPQDLTNE</sequence>
<evidence type="ECO:0000313" key="3">
    <source>
        <dbReference type="Proteomes" id="UP000216188"/>
    </source>
</evidence>
<gene>
    <name evidence="2" type="ORF">CEV34_2670</name>
</gene>
<dbReference type="EMBL" id="NNRM01000021">
    <property type="protein sequence ID" value="OYR25715.1"/>
    <property type="molecule type" value="Genomic_DNA"/>
</dbReference>
<name>A0A256GF00_9HYPH</name>
<feature type="region of interest" description="Disordered" evidence="1">
    <location>
        <begin position="1"/>
        <end position="43"/>
    </location>
</feature>
<dbReference type="RefSeq" id="WP_094543691.1">
    <property type="nucleotide sequence ID" value="NZ_JBHEEM010000011.1"/>
</dbReference>
<proteinExistence type="predicted"/>
<dbReference type="Proteomes" id="UP000216188">
    <property type="component" value="Unassembled WGS sequence"/>
</dbReference>
<protein>
    <submittedName>
        <fullName evidence="2">Uncharacterized protein</fullName>
    </submittedName>
</protein>
<feature type="compositionally biased region" description="Basic residues" evidence="1">
    <location>
        <begin position="29"/>
        <end position="39"/>
    </location>
</feature>